<dbReference type="Proteomes" id="UP000030750">
    <property type="component" value="Unassembled WGS sequence"/>
</dbReference>
<feature type="region of interest" description="Disordered" evidence="1">
    <location>
        <begin position="1"/>
        <end position="23"/>
    </location>
</feature>
<reference evidence="2" key="2">
    <citation type="submission" date="2013-10" db="EMBL/GenBank/DDBJ databases">
        <authorList>
            <person name="Aslett M."/>
        </authorList>
    </citation>
    <scope>NUCLEOTIDE SEQUENCE [LARGE SCALE GENOMIC DNA]</scope>
    <source>
        <strain evidence="2">Houghton</strain>
    </source>
</reference>
<gene>
    <name evidence="2" type="ORF">EBH_0085170</name>
</gene>
<feature type="compositionally biased region" description="Basic and acidic residues" evidence="1">
    <location>
        <begin position="1"/>
        <end position="13"/>
    </location>
</feature>
<organism evidence="2 3">
    <name type="scientific">Eimeria brunetti</name>
    <dbReference type="NCBI Taxonomy" id="51314"/>
    <lineage>
        <taxon>Eukaryota</taxon>
        <taxon>Sar</taxon>
        <taxon>Alveolata</taxon>
        <taxon>Apicomplexa</taxon>
        <taxon>Conoidasida</taxon>
        <taxon>Coccidia</taxon>
        <taxon>Eucoccidiorida</taxon>
        <taxon>Eimeriorina</taxon>
        <taxon>Eimeriidae</taxon>
        <taxon>Eimeria</taxon>
    </lineage>
</organism>
<sequence>MGKANDGHCRPPEELPAYPSERSDAFPDWEAAKQAEAAARELYGRKMKATQQGKVQQLLEADILATIKEAGPDAVRV</sequence>
<accession>U6LIU3</accession>
<proteinExistence type="predicted"/>
<dbReference type="VEuPathDB" id="ToxoDB:EBH_0085170"/>
<name>U6LIU3_9EIME</name>
<evidence type="ECO:0000313" key="2">
    <source>
        <dbReference type="EMBL" id="CDJ50302.1"/>
    </source>
</evidence>
<dbReference type="AlphaFoldDB" id="U6LIU3"/>
<keyword evidence="3" id="KW-1185">Reference proteome</keyword>
<dbReference type="OrthoDB" id="354601at2759"/>
<evidence type="ECO:0000256" key="1">
    <source>
        <dbReference type="SAM" id="MobiDB-lite"/>
    </source>
</evidence>
<dbReference type="EMBL" id="HG712150">
    <property type="protein sequence ID" value="CDJ50302.1"/>
    <property type="molecule type" value="Genomic_DNA"/>
</dbReference>
<evidence type="ECO:0000313" key="3">
    <source>
        <dbReference type="Proteomes" id="UP000030750"/>
    </source>
</evidence>
<protein>
    <submittedName>
        <fullName evidence="2">Coatomer protein complex subunit beta, putative</fullName>
    </submittedName>
</protein>
<reference evidence="2" key="1">
    <citation type="submission" date="2013-10" db="EMBL/GenBank/DDBJ databases">
        <title>Genomic analysis of the causative agents of coccidiosis in chickens.</title>
        <authorList>
            <person name="Reid A.J."/>
            <person name="Blake D."/>
            <person name="Billington K."/>
            <person name="Browne H."/>
            <person name="Dunn M."/>
            <person name="Hung S."/>
            <person name="Kawahara F."/>
            <person name="Miranda-Saavedra D."/>
            <person name="Mourier T."/>
            <person name="Nagra H."/>
            <person name="Otto T.D."/>
            <person name="Rawlings N."/>
            <person name="Sanchez A."/>
            <person name="Sanders M."/>
            <person name="Subramaniam C."/>
            <person name="Tay Y."/>
            <person name="Dear P."/>
            <person name="Doerig C."/>
            <person name="Gruber A."/>
            <person name="Parkinson J."/>
            <person name="Shirley M."/>
            <person name="Wan K.L."/>
            <person name="Berriman M."/>
            <person name="Tomley F."/>
            <person name="Pain A."/>
        </authorList>
    </citation>
    <scope>NUCLEOTIDE SEQUENCE [LARGE SCALE GENOMIC DNA]</scope>
    <source>
        <strain evidence="2">Houghton</strain>
    </source>
</reference>